<feature type="region of interest" description="Disordered" evidence="5">
    <location>
        <begin position="69"/>
        <end position="89"/>
    </location>
</feature>
<evidence type="ECO:0000256" key="1">
    <source>
        <dbReference type="ARBA" id="ARBA00007345"/>
    </source>
</evidence>
<feature type="compositionally biased region" description="Basic residues" evidence="5">
    <location>
        <begin position="74"/>
        <end position="89"/>
    </location>
</feature>
<dbReference type="InterPro" id="IPR002222">
    <property type="entry name" value="Ribosomal_uS19"/>
</dbReference>
<organism evidence="6">
    <name type="scientific">Orchidantha fimbriata</name>
    <dbReference type="NCBI Taxonomy" id="4658"/>
    <lineage>
        <taxon>Eukaryota</taxon>
        <taxon>Viridiplantae</taxon>
        <taxon>Streptophyta</taxon>
        <taxon>Embryophyta</taxon>
        <taxon>Tracheophyta</taxon>
        <taxon>Spermatophyta</taxon>
        <taxon>Magnoliopsida</taxon>
        <taxon>Liliopsida</taxon>
        <taxon>Zingiberales</taxon>
        <taxon>Lowiaceae</taxon>
        <taxon>Orchidantha</taxon>
    </lineage>
</organism>
<dbReference type="PIRSF" id="PIRSF002144">
    <property type="entry name" value="Ribosomal_S19"/>
    <property type="match status" value="1"/>
</dbReference>
<proteinExistence type="inferred from homology"/>
<dbReference type="PRINTS" id="PR00975">
    <property type="entry name" value="RIBOSOMALS19"/>
</dbReference>
<gene>
    <name evidence="6" type="primary">rps19</name>
</gene>
<dbReference type="GO" id="GO:0005840">
    <property type="term" value="C:ribosome"/>
    <property type="evidence" value="ECO:0007669"/>
    <property type="project" value="UniProtKB-KW"/>
</dbReference>
<sequence length="89" mass="10271">MEKPKTRKGEQDKIGLILTWSRASSIVEQMIGHVIAVYNGREHIPIYIKGDMLGYKLGEFVPTVNYTEYGSTKKDKKSRRAKNDKKSRR</sequence>
<geneLocation type="plastid" evidence="6"/>
<evidence type="ECO:0000256" key="4">
    <source>
        <dbReference type="RuleBase" id="RU003485"/>
    </source>
</evidence>
<dbReference type="PANTHER" id="PTHR11880:SF8">
    <property type="entry name" value="SMALL RIBOSOMAL SUBUNIT PROTEIN US19M"/>
    <property type="match status" value="1"/>
</dbReference>
<dbReference type="SUPFAM" id="SSF54570">
    <property type="entry name" value="Ribosomal protein S19"/>
    <property type="match status" value="1"/>
</dbReference>
<dbReference type="Pfam" id="PF00203">
    <property type="entry name" value="Ribosomal_S19"/>
    <property type="match status" value="1"/>
</dbReference>
<protein>
    <submittedName>
        <fullName evidence="6">Ribosomal protein S19</fullName>
    </submittedName>
</protein>
<dbReference type="GO" id="GO:0000028">
    <property type="term" value="P:ribosomal small subunit assembly"/>
    <property type="evidence" value="ECO:0007669"/>
    <property type="project" value="TreeGrafter"/>
</dbReference>
<comment type="similarity">
    <text evidence="1 4">Belongs to the universal ribosomal protein uS19 family.</text>
</comment>
<evidence type="ECO:0000313" key="6">
    <source>
        <dbReference type="EMBL" id="AHA12720.1"/>
    </source>
</evidence>
<dbReference type="GO" id="GO:0003735">
    <property type="term" value="F:structural constituent of ribosome"/>
    <property type="evidence" value="ECO:0007669"/>
    <property type="project" value="InterPro"/>
</dbReference>
<dbReference type="GO" id="GO:0006412">
    <property type="term" value="P:translation"/>
    <property type="evidence" value="ECO:0007669"/>
    <property type="project" value="InterPro"/>
</dbReference>
<reference evidence="6" key="1">
    <citation type="journal article" date="2014" name="Ann. Bot.">
        <title>Resolving ancient radiations: can complete plastid gene sets elucidate deep relationships among the tropical gingers (Zingiberales)?</title>
        <authorList>
            <person name="Barrett C.F."/>
            <person name="Specht C.D."/>
            <person name="Leebens-Mack J."/>
            <person name="Stevenson D.W."/>
            <person name="Zomlefer W.B."/>
            <person name="Davis J.I."/>
        </authorList>
    </citation>
    <scope>NUCLEOTIDE SEQUENCE</scope>
</reference>
<dbReference type="InterPro" id="IPR023575">
    <property type="entry name" value="Ribosomal_uS19_SF"/>
</dbReference>
<dbReference type="GO" id="GO:0005737">
    <property type="term" value="C:cytoplasm"/>
    <property type="evidence" value="ECO:0007669"/>
    <property type="project" value="UniProtKB-ARBA"/>
</dbReference>
<dbReference type="AlphaFoldDB" id="U6A5B4"/>
<dbReference type="GO" id="GO:0003723">
    <property type="term" value="F:RNA binding"/>
    <property type="evidence" value="ECO:0007669"/>
    <property type="project" value="InterPro"/>
</dbReference>
<evidence type="ECO:0000256" key="2">
    <source>
        <dbReference type="ARBA" id="ARBA00022980"/>
    </source>
</evidence>
<dbReference type="InterPro" id="IPR020934">
    <property type="entry name" value="Ribosomal_uS19_CS"/>
</dbReference>
<evidence type="ECO:0000256" key="5">
    <source>
        <dbReference type="SAM" id="MobiDB-lite"/>
    </source>
</evidence>
<keyword evidence="2 4" id="KW-0689">Ribosomal protein</keyword>
<accession>U6A5B4</accession>
<evidence type="ECO:0000256" key="3">
    <source>
        <dbReference type="ARBA" id="ARBA00023274"/>
    </source>
</evidence>
<keyword evidence="3 4" id="KW-0687">Ribonucleoprotein</keyword>
<dbReference type="EMBL" id="KF601569">
    <property type="protein sequence ID" value="AHA12720.1"/>
    <property type="molecule type" value="Genomic_DNA"/>
</dbReference>
<keyword evidence="6" id="KW-0934">Plastid</keyword>
<dbReference type="PANTHER" id="PTHR11880">
    <property type="entry name" value="RIBOSOMAL PROTEIN S19P FAMILY MEMBER"/>
    <property type="match status" value="1"/>
</dbReference>
<dbReference type="PROSITE" id="PS00323">
    <property type="entry name" value="RIBOSOMAL_S19"/>
    <property type="match status" value="1"/>
</dbReference>
<dbReference type="HAMAP" id="MF_00531">
    <property type="entry name" value="Ribosomal_uS19"/>
    <property type="match status" value="1"/>
</dbReference>
<name>U6A5B4_9LILI</name>
<dbReference type="Gene3D" id="3.30.860.10">
    <property type="entry name" value="30s Ribosomal Protein S19, Chain A"/>
    <property type="match status" value="1"/>
</dbReference>
<dbReference type="GO" id="GO:1990904">
    <property type="term" value="C:ribonucleoprotein complex"/>
    <property type="evidence" value="ECO:0007669"/>
    <property type="project" value="UniProtKB-KW"/>
</dbReference>